<dbReference type="InterPro" id="IPR014917">
    <property type="entry name" value="DUF1800"/>
</dbReference>
<evidence type="ECO:0000256" key="2">
    <source>
        <dbReference type="SAM" id="SignalP"/>
    </source>
</evidence>
<reference evidence="3 4" key="1">
    <citation type="submission" date="2020-10" db="EMBL/GenBank/DDBJ databases">
        <title>Wide distribution of Phycisphaera-like planctomycetes from WD2101 soil group in peatlands and genome analysis of the first cultivated representative.</title>
        <authorList>
            <person name="Dedysh S.N."/>
            <person name="Beletsky A.V."/>
            <person name="Ivanova A."/>
            <person name="Kulichevskaya I.S."/>
            <person name="Suzina N.E."/>
            <person name="Philippov D.A."/>
            <person name="Rakitin A.L."/>
            <person name="Mardanov A.V."/>
            <person name="Ravin N.V."/>
        </authorList>
    </citation>
    <scope>NUCLEOTIDE SEQUENCE [LARGE SCALE GENOMIC DNA]</scope>
    <source>
        <strain evidence="3 4">M1803</strain>
    </source>
</reference>
<gene>
    <name evidence="3" type="ORF">IPV69_10645</name>
</gene>
<proteinExistence type="predicted"/>
<feature type="signal peptide" evidence="2">
    <location>
        <begin position="1"/>
        <end position="41"/>
    </location>
</feature>
<sequence length="558" mass="62866">MSSLDLQKMGRLRKAIIGTLAAVTLAGGACFVALTTSPASAQSDPKMSDNNPANYQPGRRKARITSEELGRLRMLEIQSGAFREAHKDPGSQQLVGPPLSDREKVMHVMNRMAFGPKQGDVEKVLLEGGMTDQWKGWVTQQMKPESIDDAELEKDILKRFPEAKMSVAELYKKYPYEQGGRGPWREPGKILQDEVVTRAIYSNRQLQEVLAEFWRNHFTVDISSAEQKTRSWAATNYEATVIRPHLFGKFKDMVFASARHAAMLDYLDNQLSKANNWNENYARELMELHTVGVDRGYTDFDVIELSKVLTGWQYEKGNYDFKFNDGIHQAGAKKVMGVTIKPGYEGGEQAIYYLATHKYTANFIATKLCKYFVNDAPPPALISRVEGVFLSSKGDLPKVYEAIFLSPEFLDRGNFRSKFKTPFEFVISANRAVDAKVDSARKVNAVLQKMGQEVYMCPDPTGYYDRSEAWLDAGVLTARWDYALSLTRGGIDGIVPSEKVFAKHKGKKVDDLYKDIVRELICDDIGDKTRQVLKEAADEGDIKRMYSVLIGCPSFQQQ</sequence>
<evidence type="ECO:0000313" key="4">
    <source>
        <dbReference type="Proteomes" id="UP000593765"/>
    </source>
</evidence>
<dbReference type="RefSeq" id="WP_206295090.1">
    <property type="nucleotide sequence ID" value="NZ_CP063458.1"/>
</dbReference>
<dbReference type="Proteomes" id="UP000593765">
    <property type="component" value="Chromosome"/>
</dbReference>
<keyword evidence="2" id="KW-0732">Signal</keyword>
<feature type="chain" id="PRO_5034174290" evidence="2">
    <location>
        <begin position="42"/>
        <end position="558"/>
    </location>
</feature>
<dbReference type="AlphaFoldDB" id="A0A7M2X1Y7"/>
<keyword evidence="4" id="KW-1185">Reference proteome</keyword>
<organism evidence="3 4">
    <name type="scientific">Humisphaera borealis</name>
    <dbReference type="NCBI Taxonomy" id="2807512"/>
    <lineage>
        <taxon>Bacteria</taxon>
        <taxon>Pseudomonadati</taxon>
        <taxon>Planctomycetota</taxon>
        <taxon>Phycisphaerae</taxon>
        <taxon>Tepidisphaerales</taxon>
        <taxon>Tepidisphaeraceae</taxon>
        <taxon>Humisphaera</taxon>
    </lineage>
</organism>
<evidence type="ECO:0000256" key="1">
    <source>
        <dbReference type="SAM" id="MobiDB-lite"/>
    </source>
</evidence>
<dbReference type="EMBL" id="CP063458">
    <property type="protein sequence ID" value="QOV91776.1"/>
    <property type="molecule type" value="Genomic_DNA"/>
</dbReference>
<accession>A0A7M2X1Y7</accession>
<feature type="region of interest" description="Disordered" evidence="1">
    <location>
        <begin position="38"/>
        <end position="58"/>
    </location>
</feature>
<feature type="compositionally biased region" description="Polar residues" evidence="1">
    <location>
        <begin position="38"/>
        <end position="54"/>
    </location>
</feature>
<protein>
    <submittedName>
        <fullName evidence="3">DUF1800 domain-containing protein</fullName>
    </submittedName>
</protein>
<name>A0A7M2X1Y7_9BACT</name>
<dbReference type="KEGG" id="hbs:IPV69_10645"/>
<dbReference type="Pfam" id="PF08811">
    <property type="entry name" value="DUF1800"/>
    <property type="match status" value="1"/>
</dbReference>
<evidence type="ECO:0000313" key="3">
    <source>
        <dbReference type="EMBL" id="QOV91776.1"/>
    </source>
</evidence>